<evidence type="ECO:0000313" key="2">
    <source>
        <dbReference type="EMBL" id="KMQ96582.1"/>
    </source>
</evidence>
<dbReference type="PaxDb" id="67767-A0A0J7L1F0"/>
<feature type="compositionally biased region" description="Basic and acidic residues" evidence="1">
    <location>
        <begin position="32"/>
        <end position="41"/>
    </location>
</feature>
<accession>A0A0J7L1F0</accession>
<organism evidence="2 3">
    <name type="scientific">Lasius niger</name>
    <name type="common">Black garden ant</name>
    <dbReference type="NCBI Taxonomy" id="67767"/>
    <lineage>
        <taxon>Eukaryota</taxon>
        <taxon>Metazoa</taxon>
        <taxon>Ecdysozoa</taxon>
        <taxon>Arthropoda</taxon>
        <taxon>Hexapoda</taxon>
        <taxon>Insecta</taxon>
        <taxon>Pterygota</taxon>
        <taxon>Neoptera</taxon>
        <taxon>Endopterygota</taxon>
        <taxon>Hymenoptera</taxon>
        <taxon>Apocrita</taxon>
        <taxon>Aculeata</taxon>
        <taxon>Formicoidea</taxon>
        <taxon>Formicidae</taxon>
        <taxon>Formicinae</taxon>
        <taxon>Lasius</taxon>
        <taxon>Lasius</taxon>
    </lineage>
</organism>
<dbReference type="Proteomes" id="UP000036403">
    <property type="component" value="Unassembled WGS sequence"/>
</dbReference>
<reference evidence="2 3" key="1">
    <citation type="submission" date="2015-04" db="EMBL/GenBank/DDBJ databases">
        <title>Lasius niger genome sequencing.</title>
        <authorList>
            <person name="Konorov E.A."/>
            <person name="Nikitin M.A."/>
            <person name="Kirill M.V."/>
            <person name="Chang P."/>
        </authorList>
    </citation>
    <scope>NUCLEOTIDE SEQUENCE [LARGE SCALE GENOMIC DNA]</scope>
    <source>
        <tissue evidence="2">Whole</tissue>
    </source>
</reference>
<protein>
    <submittedName>
        <fullName evidence="2">Rap1 gtpase-activating protein 1-like protein</fullName>
    </submittedName>
</protein>
<name>A0A0J7L1F0_LASNI</name>
<evidence type="ECO:0000256" key="1">
    <source>
        <dbReference type="SAM" id="MobiDB-lite"/>
    </source>
</evidence>
<gene>
    <name evidence="2" type="ORF">RF55_3121</name>
</gene>
<dbReference type="OrthoDB" id="7553161at2759"/>
<evidence type="ECO:0000313" key="3">
    <source>
        <dbReference type="Proteomes" id="UP000036403"/>
    </source>
</evidence>
<comment type="caution">
    <text evidence="2">The sequence shown here is derived from an EMBL/GenBank/DDBJ whole genome shotgun (WGS) entry which is preliminary data.</text>
</comment>
<dbReference type="EMBL" id="LBMM01001282">
    <property type="protein sequence ID" value="KMQ96582.1"/>
    <property type="molecule type" value="Genomic_DNA"/>
</dbReference>
<dbReference type="AlphaFoldDB" id="A0A0J7L1F0"/>
<proteinExistence type="predicted"/>
<feature type="region of interest" description="Disordered" evidence="1">
    <location>
        <begin position="1"/>
        <end position="46"/>
    </location>
</feature>
<sequence>MRRPLTRHLSEGGGSGGGATADSGRQRHQRSSVKEGGDERGGGGYTWTCRDYSHHLSFGDLLKAPTPPPAECRGRAIISPEPRSGAIHR</sequence>
<keyword evidence="3" id="KW-1185">Reference proteome</keyword>
<feature type="region of interest" description="Disordered" evidence="1">
    <location>
        <begin position="58"/>
        <end position="89"/>
    </location>
</feature>